<evidence type="ECO:0008006" key="3">
    <source>
        <dbReference type="Google" id="ProtNLM"/>
    </source>
</evidence>
<dbReference type="OrthoDB" id="242889at2157"/>
<reference evidence="1 2" key="1">
    <citation type="submission" date="2018-06" db="EMBL/GenBank/DDBJ databases">
        <title>Natronomonas sp. F16-60 a new haloarchaeon isolated from a solar saltern of Isla Cristina, Huelva, Spain.</title>
        <authorList>
            <person name="Duran-Viseras A."/>
            <person name="Sanchez-Porro C."/>
            <person name="Ventosa A."/>
        </authorList>
    </citation>
    <scope>NUCLEOTIDE SEQUENCE [LARGE SCALE GENOMIC DNA]</scope>
    <source>
        <strain evidence="1 2">F16-60</strain>
    </source>
</reference>
<dbReference type="Gene3D" id="2.160.20.110">
    <property type="match status" value="2"/>
</dbReference>
<organism evidence="1 2">
    <name type="scientific">Haloglomus irregulare</name>
    <dbReference type="NCBI Taxonomy" id="2234134"/>
    <lineage>
        <taxon>Archaea</taxon>
        <taxon>Methanobacteriati</taxon>
        <taxon>Methanobacteriota</taxon>
        <taxon>Stenosarchaea group</taxon>
        <taxon>Halobacteria</taxon>
        <taxon>Halobacteriales</taxon>
        <taxon>Natronomonadaceae</taxon>
        <taxon>Haloglomus</taxon>
    </lineage>
</organism>
<dbReference type="Proteomes" id="UP000319894">
    <property type="component" value="Unassembled WGS sequence"/>
</dbReference>
<gene>
    <name evidence="1" type="ORF">DP107_05605</name>
</gene>
<evidence type="ECO:0000313" key="1">
    <source>
        <dbReference type="EMBL" id="TSD15323.1"/>
    </source>
</evidence>
<keyword evidence="2" id="KW-1185">Reference proteome</keyword>
<accession>A0A554ND78</accession>
<protein>
    <recommendedName>
        <fullName evidence="3">GLUG domain-containing protein</fullName>
    </recommendedName>
</protein>
<dbReference type="InParanoid" id="A0A554ND78"/>
<dbReference type="RefSeq" id="WP_144261162.1">
    <property type="nucleotide sequence ID" value="NZ_QMDX01000002.1"/>
</dbReference>
<name>A0A554ND78_9EURY</name>
<sequence length="571" mass="56424">MGTTMRAAATALLLVVAAVGSGAAPATGQETEPIEIDDWRDLSVMRANPDADYVLTGDLTAASPGYATVAGPDANGGEGFRPIGTDDAPFTGTFDGNGHVIADVSIERAEGQGVGLFGTVGRDGVVRNVALVNANVDGSDAVTRGVGGLVGVNRGTVRDASVLGTVEGVLASGLLAGVNRGTVQDVSTAGTVRGVNTTRDGRTVISKAPGGVVGFNRGTLTNATAAATVTSAFRGAGGLVGENGGTVADAVATGPVTGVALVGGLVGANRGSITGSAATGRVTGVREVGGLVGGNGGDVTLENGEIVSAGGGGGARVTESLATGNVTGQSYVGGLVGVNVGSTVGRAYALGAVTGRNGTGGLVGTNAGAFGTASVTDSYAAGSVTGTPETTGGAVGLNLRSGRDEARVTAVAWDRTATGQRESAGADDGGVGTAELRGRTAGTATDLTFDGPWVPVVAGQPPAPVPSGDGYPVLRGVDRRTQLAAQGLADAGRPDGPPRLVTGVPYDRLTTTLAVGDTRRRVTVVDRDADGTGELTLLDRDGDGRLEYRRATFESLYPELRWSAWRSLVAG</sequence>
<proteinExistence type="predicted"/>
<dbReference type="EMBL" id="QMDX01000002">
    <property type="protein sequence ID" value="TSD15323.1"/>
    <property type="molecule type" value="Genomic_DNA"/>
</dbReference>
<evidence type="ECO:0000313" key="2">
    <source>
        <dbReference type="Proteomes" id="UP000319894"/>
    </source>
</evidence>
<dbReference type="AlphaFoldDB" id="A0A554ND78"/>
<comment type="caution">
    <text evidence="1">The sequence shown here is derived from an EMBL/GenBank/DDBJ whole genome shotgun (WGS) entry which is preliminary data.</text>
</comment>